<dbReference type="AlphaFoldDB" id="A0AAV4AD10"/>
<accession>A0AAV4AD10</accession>
<dbReference type="PANTHER" id="PTHR31569:SF4">
    <property type="entry name" value="SWIM-TYPE DOMAIN-CONTAINING PROTEIN"/>
    <property type="match status" value="1"/>
</dbReference>
<comment type="caution">
    <text evidence="2">The sequence shown here is derived from an EMBL/GenBank/DDBJ whole genome shotgun (WGS) entry which is preliminary data.</text>
</comment>
<proteinExistence type="predicted"/>
<name>A0AAV4AD10_9GAST</name>
<evidence type="ECO:0000259" key="1">
    <source>
        <dbReference type="Pfam" id="PF21599"/>
    </source>
</evidence>
<gene>
    <name evidence="2" type="ORF">PoB_003123000</name>
</gene>
<dbReference type="Proteomes" id="UP000735302">
    <property type="component" value="Unassembled WGS sequence"/>
</dbReference>
<dbReference type="EMBL" id="BLXT01003741">
    <property type="protein sequence ID" value="GFO04725.1"/>
    <property type="molecule type" value="Genomic_DNA"/>
</dbReference>
<protein>
    <submittedName>
        <fullName evidence="2">Autotransporter outer membrane beta-barrel domain-containing protein</fullName>
    </submittedName>
</protein>
<reference evidence="2 3" key="1">
    <citation type="journal article" date="2021" name="Elife">
        <title>Chloroplast acquisition without the gene transfer in kleptoplastic sea slugs, Plakobranchus ocellatus.</title>
        <authorList>
            <person name="Maeda T."/>
            <person name="Takahashi S."/>
            <person name="Yoshida T."/>
            <person name="Shimamura S."/>
            <person name="Takaki Y."/>
            <person name="Nagai Y."/>
            <person name="Toyoda A."/>
            <person name="Suzuki Y."/>
            <person name="Arimoto A."/>
            <person name="Ishii H."/>
            <person name="Satoh N."/>
            <person name="Nishiyama T."/>
            <person name="Hasebe M."/>
            <person name="Maruyama T."/>
            <person name="Minagawa J."/>
            <person name="Obokata J."/>
            <person name="Shigenobu S."/>
        </authorList>
    </citation>
    <scope>NUCLEOTIDE SEQUENCE [LARGE SCALE GENOMIC DNA]</scope>
</reference>
<organism evidence="2 3">
    <name type="scientific">Plakobranchus ocellatus</name>
    <dbReference type="NCBI Taxonomy" id="259542"/>
    <lineage>
        <taxon>Eukaryota</taxon>
        <taxon>Metazoa</taxon>
        <taxon>Spiralia</taxon>
        <taxon>Lophotrochozoa</taxon>
        <taxon>Mollusca</taxon>
        <taxon>Gastropoda</taxon>
        <taxon>Heterobranchia</taxon>
        <taxon>Euthyneura</taxon>
        <taxon>Panpulmonata</taxon>
        <taxon>Sacoglossa</taxon>
        <taxon>Placobranchoidea</taxon>
        <taxon>Plakobranchidae</taxon>
        <taxon>Plakobranchus</taxon>
    </lineage>
</organism>
<dbReference type="InterPro" id="IPR052579">
    <property type="entry name" value="Zinc_finger_SWIM"/>
</dbReference>
<evidence type="ECO:0000313" key="2">
    <source>
        <dbReference type="EMBL" id="GFO04725.1"/>
    </source>
</evidence>
<sequence>MAAAPAEHAIVLGATFPDYLSFEKAFHEYCEKTGYVFSKDGKTVESANRKIRNPALHFKPEFRYQVITFQCKHFGDYASKGKGIRKFQISNKIGCKASLRLSADRQKNCLEIRHFEDEHSHPFVTEFGEPFFFTLCLVGLYNCVPVSRSCKGWQL</sequence>
<evidence type="ECO:0000313" key="3">
    <source>
        <dbReference type="Proteomes" id="UP000735302"/>
    </source>
</evidence>
<dbReference type="InterPro" id="IPR048325">
    <property type="entry name" value="ZSWIM3_N"/>
</dbReference>
<keyword evidence="3" id="KW-1185">Reference proteome</keyword>
<feature type="domain" description="ZSWIM3 N-terminal" evidence="1">
    <location>
        <begin position="12"/>
        <end position="121"/>
    </location>
</feature>
<dbReference type="Pfam" id="PF21599">
    <property type="entry name" value="ZSWIM3_N"/>
    <property type="match status" value="1"/>
</dbReference>
<dbReference type="PANTHER" id="PTHR31569">
    <property type="entry name" value="SWIM-TYPE DOMAIN-CONTAINING PROTEIN"/>
    <property type="match status" value="1"/>
</dbReference>